<proteinExistence type="predicted"/>
<dbReference type="EMBL" id="VSSQ01042221">
    <property type="protein sequence ID" value="MPM95766.1"/>
    <property type="molecule type" value="Genomic_DNA"/>
</dbReference>
<comment type="caution">
    <text evidence="1">The sequence shown here is derived from an EMBL/GenBank/DDBJ whole genome shotgun (WGS) entry which is preliminary data.</text>
</comment>
<reference evidence="1" key="1">
    <citation type="submission" date="2019-08" db="EMBL/GenBank/DDBJ databases">
        <authorList>
            <person name="Kucharzyk K."/>
            <person name="Murdoch R.W."/>
            <person name="Higgins S."/>
            <person name="Loffler F."/>
        </authorList>
    </citation>
    <scope>NUCLEOTIDE SEQUENCE</scope>
</reference>
<evidence type="ECO:0000313" key="1">
    <source>
        <dbReference type="EMBL" id="MPM95766.1"/>
    </source>
</evidence>
<gene>
    <name evidence="1" type="ORF">SDC9_142921</name>
</gene>
<dbReference type="AlphaFoldDB" id="A0A645E2I0"/>
<name>A0A645E2I0_9ZZZZ</name>
<sequence>MLGIQARGHAVECRHDAQAELVQVQPHRLRPARALVHVGLGSVLARQKARRQRIKVDHAYALLLAQRLQLAFKHCSVVQVVQRLQTFVARKAMPGAALQRLGQSRGAVVRCANRAHLARLDQIAKRAQHILERNARVVIVRLVQIDVIRLQALERRIHRLLDVFRVQAHLAIAHVLAHLGGQHQLAAPCGRLPQPFADDGLGLATHMPRCPTRIHIRRVHKVHARIQPRIKQRKARRLIHRPAKHIAAKTQR</sequence>
<organism evidence="1">
    <name type="scientific">bioreactor metagenome</name>
    <dbReference type="NCBI Taxonomy" id="1076179"/>
    <lineage>
        <taxon>unclassified sequences</taxon>
        <taxon>metagenomes</taxon>
        <taxon>ecological metagenomes</taxon>
    </lineage>
</organism>
<accession>A0A645E2I0</accession>
<protein>
    <submittedName>
        <fullName evidence="1">Uncharacterized protein</fullName>
    </submittedName>
</protein>